<evidence type="ECO:0000313" key="3">
    <source>
        <dbReference type="EMBL" id="KAG7191460.1"/>
    </source>
</evidence>
<proteinExistence type="predicted"/>
<dbReference type="Pfam" id="PF08457">
    <property type="entry name" value="Sfi1"/>
    <property type="match status" value="1"/>
</dbReference>
<accession>A0A9P7V5D5</accession>
<feature type="region of interest" description="Disordered" evidence="1">
    <location>
        <begin position="937"/>
        <end position="957"/>
    </location>
</feature>
<reference evidence="3" key="1">
    <citation type="submission" date="2021-03" db="EMBL/GenBank/DDBJ databases">
        <authorList>
            <person name="Palmer J.M."/>
        </authorList>
    </citation>
    <scope>NUCLEOTIDE SEQUENCE</scope>
    <source>
        <strain evidence="3">ARV_011</strain>
    </source>
</reference>
<feature type="domain" description="Sfi1 spindle body" evidence="2">
    <location>
        <begin position="367"/>
        <end position="888"/>
    </location>
</feature>
<protein>
    <recommendedName>
        <fullName evidence="2">Sfi1 spindle body domain-containing protein</fullName>
    </recommendedName>
</protein>
<dbReference type="GeneID" id="66116510"/>
<evidence type="ECO:0000313" key="4">
    <source>
        <dbReference type="Proteomes" id="UP000790833"/>
    </source>
</evidence>
<dbReference type="OrthoDB" id="4070448at2759"/>
<dbReference type="EMBL" id="JAHMUF010000029">
    <property type="protein sequence ID" value="KAG7191460.1"/>
    <property type="molecule type" value="Genomic_DNA"/>
</dbReference>
<name>A0A9P7V5D5_9ASCO</name>
<dbReference type="InterPro" id="IPR013665">
    <property type="entry name" value="Sfi1_dom"/>
</dbReference>
<dbReference type="AlphaFoldDB" id="A0A9P7V5D5"/>
<organism evidence="3 4">
    <name type="scientific">Scheffersomyces spartinae</name>
    <dbReference type="NCBI Taxonomy" id="45513"/>
    <lineage>
        <taxon>Eukaryota</taxon>
        <taxon>Fungi</taxon>
        <taxon>Dikarya</taxon>
        <taxon>Ascomycota</taxon>
        <taxon>Saccharomycotina</taxon>
        <taxon>Pichiomycetes</taxon>
        <taxon>Debaryomycetaceae</taxon>
        <taxon>Scheffersomyces</taxon>
    </lineage>
</organism>
<dbReference type="RefSeq" id="XP_043047012.1">
    <property type="nucleotide sequence ID" value="XM_043193871.1"/>
</dbReference>
<feature type="compositionally biased region" description="Polar residues" evidence="1">
    <location>
        <begin position="941"/>
        <end position="957"/>
    </location>
</feature>
<comment type="caution">
    <text evidence="3">The sequence shown here is derived from an EMBL/GenBank/DDBJ whole genome shotgun (WGS) entry which is preliminary data.</text>
</comment>
<evidence type="ECO:0000256" key="1">
    <source>
        <dbReference type="SAM" id="MobiDB-lite"/>
    </source>
</evidence>
<sequence>MSEIESRDILNLYNTTDLGSDHRDDVKFLSTDPELNRLFKIVVNVIMNNNNIVDMSQVAQVLWDSYVKVQHVVNYQVLNFVFHERKLALFNRFFLQPDLNGWRLLPSEYDQVSSIVLSAYSFLPFGIVQPVAVKHEVQSDTPPVSAISTTSMLSLSRPDRGELIARLRELVPILKDYNIIILESFPSVLKYYFDLVYEQVFEWLLVDDYKYITDLLRVVNQIVDFNNEDTSTAIPKDDILVLVKELVGLQKMLMMWDPPDTRSTITMRLARYEWFKSTQCREKFFKTWNNSLLKVCNLDILCTEEFMTRLKVAKLRYWLGVWYGKTIRFDRLSLEVRGYYQQKLLVRYFVGRVIGKVEELVLKDEVADNFRLKKYMKRWRTRINSINDKENNAIATFNFHLMQKYFDIIYVKASQTQKKLQLLREKEQAFTVRYYKELKDKALKLWLAKLASNIVPETEDPSCIGKKLSQLTITESNYILNKFWYAWKQQHSLHRSYSTVVRLREASILRYAFSLWHLKSSMVRESETFRFHQDLASAKFALKYWKQQKDLRVMARGFYEKKSRSKWFKIWEKSHIMSDKKRTFQLELETARLVQVFKMWRLEMKLQVQLKSTRNSQNYWLKLWKAKLYEIQLQKEKANSIYNAKIITFSTNLWHSKERKLQILASTADNIVKRRVLLRLQTKISNLKEVEALVRGSSSRDYDLWMTLKCCFVIWYQKYLKNRERMAEFKIRQFDVEYVVPNLLRKTLTTWVGRYNDSLRTKEHLNAICNNYLSSHPMRRDYFEKWLSLMVVNAEFNDKALEFEKVVVLRRFLLIWYHQYMKKLVYFNDLAENYIAQRDHDKSAEFLRSWSMKYIMGIQRNNESCKLFVDRWNSSKLKSIFDLWVQKTTEQQLQDGDDDAFTLDPNSSMISNLSPLSKKYYASLGGMTPSLFTPIKEHSPNKINTPANSQETSPSKLQETAQRLKTERINRLRERYRNAKANSPPRNSIFNVQSLTPTKVQEAANNINNNTKTTNSSGMFGKDFNTSFIRLSPPKIRGKGSEVYNKLIERESSPPAKEPVTTLRRITPITFPLNDDLGSPRFSPLVKINSRLTTTE</sequence>
<dbReference type="Proteomes" id="UP000790833">
    <property type="component" value="Unassembled WGS sequence"/>
</dbReference>
<gene>
    <name evidence="3" type="ORF">KQ657_003136</name>
</gene>
<evidence type="ECO:0000259" key="2">
    <source>
        <dbReference type="Pfam" id="PF08457"/>
    </source>
</evidence>
<keyword evidence="4" id="KW-1185">Reference proteome</keyword>